<gene>
    <name evidence="1" type="ORF">PHYPA_028748</name>
</gene>
<reference evidence="1 3" key="2">
    <citation type="journal article" date="2018" name="Plant J.">
        <title>The Physcomitrella patens chromosome-scale assembly reveals moss genome structure and evolution.</title>
        <authorList>
            <person name="Lang D."/>
            <person name="Ullrich K.K."/>
            <person name="Murat F."/>
            <person name="Fuchs J."/>
            <person name="Jenkins J."/>
            <person name="Haas F.B."/>
            <person name="Piednoel M."/>
            <person name="Gundlach H."/>
            <person name="Van Bel M."/>
            <person name="Meyberg R."/>
            <person name="Vives C."/>
            <person name="Morata J."/>
            <person name="Symeonidi A."/>
            <person name="Hiss M."/>
            <person name="Muchero W."/>
            <person name="Kamisugi Y."/>
            <person name="Saleh O."/>
            <person name="Blanc G."/>
            <person name="Decker E.L."/>
            <person name="van Gessel N."/>
            <person name="Grimwood J."/>
            <person name="Hayes R.D."/>
            <person name="Graham S.W."/>
            <person name="Gunter L.E."/>
            <person name="McDaniel S.F."/>
            <person name="Hoernstein S.N.W."/>
            <person name="Larsson A."/>
            <person name="Li F.W."/>
            <person name="Perroud P.F."/>
            <person name="Phillips J."/>
            <person name="Ranjan P."/>
            <person name="Rokshar D.S."/>
            <person name="Rothfels C.J."/>
            <person name="Schneider L."/>
            <person name="Shu S."/>
            <person name="Stevenson D.W."/>
            <person name="Thummler F."/>
            <person name="Tillich M."/>
            <person name="Villarreal Aguilar J.C."/>
            <person name="Widiez T."/>
            <person name="Wong G.K."/>
            <person name="Wymore A."/>
            <person name="Zhang Y."/>
            <person name="Zimmer A.D."/>
            <person name="Quatrano R.S."/>
            <person name="Mayer K.F.X."/>
            <person name="Goodstein D."/>
            <person name="Casacuberta J.M."/>
            <person name="Vandepoele K."/>
            <person name="Reski R."/>
            <person name="Cuming A.C."/>
            <person name="Tuskan G.A."/>
            <person name="Maumus F."/>
            <person name="Salse J."/>
            <person name="Schmutz J."/>
            <person name="Rensing S.A."/>
        </authorList>
    </citation>
    <scope>NUCLEOTIDE SEQUENCE [LARGE SCALE GENOMIC DNA]</scope>
    <source>
        <strain evidence="2 3">cv. Gransden 2004</strain>
    </source>
</reference>
<reference evidence="1 3" key="1">
    <citation type="journal article" date="2008" name="Science">
        <title>The Physcomitrella genome reveals evolutionary insights into the conquest of land by plants.</title>
        <authorList>
            <person name="Rensing S."/>
            <person name="Lang D."/>
            <person name="Zimmer A."/>
            <person name="Terry A."/>
            <person name="Salamov A."/>
            <person name="Shapiro H."/>
            <person name="Nishiyama T."/>
            <person name="Perroud P.-F."/>
            <person name="Lindquist E."/>
            <person name="Kamisugi Y."/>
            <person name="Tanahashi T."/>
            <person name="Sakakibara K."/>
            <person name="Fujita T."/>
            <person name="Oishi K."/>
            <person name="Shin-I T."/>
            <person name="Kuroki Y."/>
            <person name="Toyoda A."/>
            <person name="Suzuki Y."/>
            <person name="Hashimoto A."/>
            <person name="Yamaguchi K."/>
            <person name="Sugano A."/>
            <person name="Kohara Y."/>
            <person name="Fujiyama A."/>
            <person name="Anterola A."/>
            <person name="Aoki S."/>
            <person name="Ashton N."/>
            <person name="Barbazuk W.B."/>
            <person name="Barker E."/>
            <person name="Bennetzen J."/>
            <person name="Bezanilla M."/>
            <person name="Blankenship R."/>
            <person name="Cho S.H."/>
            <person name="Dutcher S."/>
            <person name="Estelle M."/>
            <person name="Fawcett J.A."/>
            <person name="Gundlach H."/>
            <person name="Hanada K."/>
            <person name="Heyl A."/>
            <person name="Hicks K.A."/>
            <person name="Hugh J."/>
            <person name="Lohr M."/>
            <person name="Mayer K."/>
            <person name="Melkozernov A."/>
            <person name="Murata T."/>
            <person name="Nelson D."/>
            <person name="Pils B."/>
            <person name="Prigge M."/>
            <person name="Reiss B."/>
            <person name="Renner T."/>
            <person name="Rombauts S."/>
            <person name="Rushton P."/>
            <person name="Sanderfoot A."/>
            <person name="Schween G."/>
            <person name="Shiu S.-H."/>
            <person name="Stueber K."/>
            <person name="Theodoulou F.L."/>
            <person name="Tu H."/>
            <person name="Van de Peer Y."/>
            <person name="Verrier P.J."/>
            <person name="Waters E."/>
            <person name="Wood A."/>
            <person name="Yang L."/>
            <person name="Cove D."/>
            <person name="Cuming A."/>
            <person name="Hasebe M."/>
            <person name="Lucas S."/>
            <person name="Mishler D.B."/>
            <person name="Reski R."/>
            <person name="Grigoriev I."/>
            <person name="Quatrano R.S."/>
            <person name="Boore J.L."/>
        </authorList>
    </citation>
    <scope>NUCLEOTIDE SEQUENCE [LARGE SCALE GENOMIC DNA]</scope>
    <source>
        <strain evidence="2 3">cv. Gransden 2004</strain>
    </source>
</reference>
<evidence type="ECO:0000313" key="1">
    <source>
        <dbReference type="EMBL" id="PNR28156.1"/>
    </source>
</evidence>
<accession>A0A2K1IFV3</accession>
<protein>
    <recommendedName>
        <fullName evidence="4">Reverse transcriptase Ty1/copia-type domain-containing protein</fullName>
    </recommendedName>
</protein>
<sequence length="66" mass="7809">MKDLKNSKQIIGMRITNDKIEEILDILQKRYIEKVLSRFNLDDAKTKSILFEKSFQTYEGAITKEK</sequence>
<dbReference type="Proteomes" id="UP000006727">
    <property type="component" value="Chromosome 24"/>
</dbReference>
<proteinExistence type="predicted"/>
<name>A0A2K1IFV3_PHYPA</name>
<dbReference type="AlphaFoldDB" id="A0A2K1IFV3"/>
<keyword evidence="3" id="KW-1185">Reference proteome</keyword>
<evidence type="ECO:0008006" key="4">
    <source>
        <dbReference type="Google" id="ProtNLM"/>
    </source>
</evidence>
<dbReference type="InParanoid" id="A0A2K1IFV3"/>
<reference evidence="2" key="3">
    <citation type="submission" date="2020-12" db="UniProtKB">
        <authorList>
            <consortium name="EnsemblPlants"/>
        </authorList>
    </citation>
    <scope>IDENTIFICATION</scope>
</reference>
<organism evidence="1">
    <name type="scientific">Physcomitrium patens</name>
    <name type="common">Spreading-leaved earth moss</name>
    <name type="synonym">Physcomitrella patens</name>
    <dbReference type="NCBI Taxonomy" id="3218"/>
    <lineage>
        <taxon>Eukaryota</taxon>
        <taxon>Viridiplantae</taxon>
        <taxon>Streptophyta</taxon>
        <taxon>Embryophyta</taxon>
        <taxon>Bryophyta</taxon>
        <taxon>Bryophytina</taxon>
        <taxon>Bryopsida</taxon>
        <taxon>Funariidae</taxon>
        <taxon>Funariales</taxon>
        <taxon>Funariaceae</taxon>
        <taxon>Physcomitrium</taxon>
    </lineage>
</organism>
<dbReference type="Gramene" id="Pp3c24_6880V3.1">
    <property type="protein sequence ID" value="PAC:32910571.CDS.1"/>
    <property type="gene ID" value="Pp3c24_6880"/>
</dbReference>
<dbReference type="EnsemblPlants" id="Pp3c24_6880V3.1">
    <property type="protein sequence ID" value="PAC:32910571.CDS.1"/>
    <property type="gene ID" value="Pp3c24_6880"/>
</dbReference>
<evidence type="ECO:0000313" key="2">
    <source>
        <dbReference type="EnsemblPlants" id="PAC:32910571.CDS.1"/>
    </source>
</evidence>
<dbReference type="EMBL" id="ABEU02000024">
    <property type="protein sequence ID" value="PNR28156.1"/>
    <property type="molecule type" value="Genomic_DNA"/>
</dbReference>
<evidence type="ECO:0000313" key="3">
    <source>
        <dbReference type="Proteomes" id="UP000006727"/>
    </source>
</evidence>